<evidence type="ECO:0000256" key="1">
    <source>
        <dbReference type="SAM" id="SignalP"/>
    </source>
</evidence>
<feature type="signal peptide" evidence="1">
    <location>
        <begin position="1"/>
        <end position="25"/>
    </location>
</feature>
<organism evidence="2 3">
    <name type="scientific">Streptomyces cadmiisoli</name>
    <dbReference type="NCBI Taxonomy" id="2184053"/>
    <lineage>
        <taxon>Bacteria</taxon>
        <taxon>Bacillati</taxon>
        <taxon>Actinomycetota</taxon>
        <taxon>Actinomycetes</taxon>
        <taxon>Kitasatosporales</taxon>
        <taxon>Streptomycetaceae</taxon>
        <taxon>Streptomyces</taxon>
        <taxon>Streptomyces aurantiacus group</taxon>
    </lineage>
</organism>
<evidence type="ECO:0008006" key="4">
    <source>
        <dbReference type="Google" id="ProtNLM"/>
    </source>
</evidence>
<sequence>MRMRSVGVVLVSVIGALMMSISPSAAHSSDGTVYKCGRNGNFPLCLYYNSNLKGAKVGIFGKVHNYDFSPQCSSQGCLPFTFSEGSGLAGYGQKVKNNAASAYNYNDTSTRVYYNSGWTGPADEWDPYGWGVYFGNLSATYNENASQARMCGEC</sequence>
<name>A0A2Z4J8F3_9ACTN</name>
<dbReference type="Pfam" id="PF03995">
    <property type="entry name" value="Inhibitor_I36"/>
    <property type="match status" value="1"/>
</dbReference>
<accession>A0A2Z4J8F3</accession>
<feature type="chain" id="PRO_5038531663" description="Peptidase inhibitor family I36 protein" evidence="1">
    <location>
        <begin position="26"/>
        <end position="154"/>
    </location>
</feature>
<keyword evidence="1" id="KW-0732">Signal</keyword>
<reference evidence="2 3" key="1">
    <citation type="journal article" date="2019" name="Int. J. Syst. Evol. Microbiol.">
        <title>Streptomyces cadmiisoli sp. nov., a novel actinomycete isolated from cadmium-contaminated soil.</title>
        <authorList>
            <person name="Li K."/>
            <person name="Tang X."/>
            <person name="Zhao J."/>
            <person name="Guo Y."/>
            <person name="Tang Y."/>
            <person name="Gao J."/>
        </authorList>
    </citation>
    <scope>NUCLEOTIDE SEQUENCE [LARGE SCALE GENOMIC DNA]</scope>
    <source>
        <strain evidence="2 3">ZFG47</strain>
    </source>
</reference>
<gene>
    <name evidence="2" type="ORF">DN051_33390</name>
</gene>
<dbReference type="EMBL" id="CP030073">
    <property type="protein sequence ID" value="AWW40968.1"/>
    <property type="molecule type" value="Genomic_DNA"/>
</dbReference>
<proteinExistence type="predicted"/>
<dbReference type="KEGG" id="scad:DN051_33390"/>
<evidence type="ECO:0000313" key="3">
    <source>
        <dbReference type="Proteomes" id="UP000249616"/>
    </source>
</evidence>
<dbReference type="Proteomes" id="UP000249616">
    <property type="component" value="Chromosome"/>
</dbReference>
<dbReference type="AlphaFoldDB" id="A0A2Z4J8F3"/>
<protein>
    <recommendedName>
        <fullName evidence="4">Peptidase inhibitor family I36 protein</fullName>
    </recommendedName>
</protein>
<keyword evidence="3" id="KW-1185">Reference proteome</keyword>
<evidence type="ECO:0000313" key="2">
    <source>
        <dbReference type="EMBL" id="AWW40968.1"/>
    </source>
</evidence>